<dbReference type="InterPro" id="IPR016024">
    <property type="entry name" value="ARM-type_fold"/>
</dbReference>
<dbReference type="Proteomes" id="UP000009168">
    <property type="component" value="Unassembled WGS sequence"/>
</dbReference>
<dbReference type="InParanoid" id="Q235K7"/>
<dbReference type="RefSeq" id="XP_001012439.2">
    <property type="nucleotide sequence ID" value="XM_001012439.2"/>
</dbReference>
<dbReference type="SUPFAM" id="SSF48371">
    <property type="entry name" value="ARM repeat"/>
    <property type="match status" value="1"/>
</dbReference>
<dbReference type="HOGENOM" id="CLU_1622338_0_0_1"/>
<accession>Q235K7</accession>
<dbReference type="Pfam" id="PF01603">
    <property type="entry name" value="B56"/>
    <property type="match status" value="1"/>
</dbReference>
<gene>
    <name evidence="1" type="ORF">TTHERM_01031170</name>
</gene>
<sequence>MDKSLVQQLGKIHEYRKVPKELIEQYINKLEFCGRYFDYNDENKEIKEKNDRLYYLQQISDLLQESNAYPALVLPHFEQLMIMIENNIFRPLPIQKNSKKPDFNAKRQRKFNINYINMLSSKNSMHV</sequence>
<dbReference type="GeneID" id="7839501"/>
<name>Q235K7_TETTS</name>
<proteinExistence type="predicted"/>
<protein>
    <submittedName>
        <fullName evidence="1">Protein phosphatase 2A regulatory B subunit, B56 family protein</fullName>
    </submittedName>
</protein>
<dbReference type="Gene3D" id="1.25.10.10">
    <property type="entry name" value="Leucine-rich Repeat Variant"/>
    <property type="match status" value="1"/>
</dbReference>
<dbReference type="GO" id="GO:0000159">
    <property type="term" value="C:protein phosphatase type 2A complex"/>
    <property type="evidence" value="ECO:0007669"/>
    <property type="project" value="InterPro"/>
</dbReference>
<dbReference type="STRING" id="312017.Q235K7"/>
<dbReference type="EMBL" id="GG662762">
    <property type="protein sequence ID" value="EAR92194.2"/>
    <property type="molecule type" value="Genomic_DNA"/>
</dbReference>
<keyword evidence="2" id="KW-1185">Reference proteome</keyword>
<dbReference type="GO" id="GO:0019888">
    <property type="term" value="F:protein phosphatase regulator activity"/>
    <property type="evidence" value="ECO:0007669"/>
    <property type="project" value="InterPro"/>
</dbReference>
<dbReference type="InterPro" id="IPR002554">
    <property type="entry name" value="PP2A_B56"/>
</dbReference>
<dbReference type="OrthoDB" id="10264446at2759"/>
<dbReference type="KEGG" id="tet:TTHERM_01031170"/>
<evidence type="ECO:0000313" key="1">
    <source>
        <dbReference type="EMBL" id="EAR92194.2"/>
    </source>
</evidence>
<dbReference type="InterPro" id="IPR011989">
    <property type="entry name" value="ARM-like"/>
</dbReference>
<dbReference type="AlphaFoldDB" id="Q235K7"/>
<evidence type="ECO:0000313" key="2">
    <source>
        <dbReference type="Proteomes" id="UP000009168"/>
    </source>
</evidence>
<dbReference type="GO" id="GO:0007165">
    <property type="term" value="P:signal transduction"/>
    <property type="evidence" value="ECO:0007669"/>
    <property type="project" value="InterPro"/>
</dbReference>
<organism evidence="1 2">
    <name type="scientific">Tetrahymena thermophila (strain SB210)</name>
    <dbReference type="NCBI Taxonomy" id="312017"/>
    <lineage>
        <taxon>Eukaryota</taxon>
        <taxon>Sar</taxon>
        <taxon>Alveolata</taxon>
        <taxon>Ciliophora</taxon>
        <taxon>Intramacronucleata</taxon>
        <taxon>Oligohymenophorea</taxon>
        <taxon>Hymenostomatida</taxon>
        <taxon>Tetrahymenina</taxon>
        <taxon>Tetrahymenidae</taxon>
        <taxon>Tetrahymena</taxon>
    </lineage>
</organism>
<reference evidence="2" key="1">
    <citation type="journal article" date="2006" name="PLoS Biol.">
        <title>Macronuclear genome sequence of the ciliate Tetrahymena thermophila, a model eukaryote.</title>
        <authorList>
            <person name="Eisen J.A."/>
            <person name="Coyne R.S."/>
            <person name="Wu M."/>
            <person name="Wu D."/>
            <person name="Thiagarajan M."/>
            <person name="Wortman J.R."/>
            <person name="Badger J.H."/>
            <person name="Ren Q."/>
            <person name="Amedeo P."/>
            <person name="Jones K.M."/>
            <person name="Tallon L.J."/>
            <person name="Delcher A.L."/>
            <person name="Salzberg S.L."/>
            <person name="Silva J.C."/>
            <person name="Haas B.J."/>
            <person name="Majoros W.H."/>
            <person name="Farzad M."/>
            <person name="Carlton J.M."/>
            <person name="Smith R.K. Jr."/>
            <person name="Garg J."/>
            <person name="Pearlman R.E."/>
            <person name="Karrer K.M."/>
            <person name="Sun L."/>
            <person name="Manning G."/>
            <person name="Elde N.C."/>
            <person name="Turkewitz A.P."/>
            <person name="Asai D.J."/>
            <person name="Wilkes D.E."/>
            <person name="Wang Y."/>
            <person name="Cai H."/>
            <person name="Collins K."/>
            <person name="Stewart B.A."/>
            <person name="Lee S.R."/>
            <person name="Wilamowska K."/>
            <person name="Weinberg Z."/>
            <person name="Ruzzo W.L."/>
            <person name="Wloga D."/>
            <person name="Gaertig J."/>
            <person name="Frankel J."/>
            <person name="Tsao C.-C."/>
            <person name="Gorovsky M.A."/>
            <person name="Keeling P.J."/>
            <person name="Waller R.F."/>
            <person name="Patron N.J."/>
            <person name="Cherry J.M."/>
            <person name="Stover N.A."/>
            <person name="Krieger C.J."/>
            <person name="del Toro C."/>
            <person name="Ryder H.F."/>
            <person name="Williamson S.C."/>
            <person name="Barbeau R.A."/>
            <person name="Hamilton E.P."/>
            <person name="Orias E."/>
        </authorList>
    </citation>
    <scope>NUCLEOTIDE SEQUENCE [LARGE SCALE GENOMIC DNA]</scope>
    <source>
        <strain evidence="2">SB210</strain>
    </source>
</reference>